<evidence type="ECO:0000313" key="5">
    <source>
        <dbReference type="Proteomes" id="UP000198619"/>
    </source>
</evidence>
<dbReference type="Gene3D" id="1.20.120.1760">
    <property type="match status" value="1"/>
</dbReference>
<dbReference type="EMBL" id="FOKI01000026">
    <property type="protein sequence ID" value="SFB29692.1"/>
    <property type="molecule type" value="Genomic_DNA"/>
</dbReference>
<feature type="transmembrane region" description="Helical" evidence="3">
    <location>
        <begin position="52"/>
        <end position="71"/>
    </location>
</feature>
<keyword evidence="1 2" id="KW-0808">Transferase</keyword>
<dbReference type="GO" id="GO:0008654">
    <property type="term" value="P:phospholipid biosynthetic process"/>
    <property type="evidence" value="ECO:0007669"/>
    <property type="project" value="InterPro"/>
</dbReference>
<dbReference type="STRING" id="84698.SAMN04488528_102617"/>
<feature type="transmembrane region" description="Helical" evidence="3">
    <location>
        <begin position="153"/>
        <end position="183"/>
    </location>
</feature>
<comment type="similarity">
    <text evidence="2">Belongs to the CDP-alcohol phosphatidyltransferase class-I family.</text>
</comment>
<dbReference type="AlphaFoldDB" id="A0A1I0ZWG9"/>
<feature type="transmembrane region" description="Helical" evidence="3">
    <location>
        <begin position="20"/>
        <end position="46"/>
    </location>
</feature>
<dbReference type="RefSeq" id="WP_090042325.1">
    <property type="nucleotide sequence ID" value="NZ_FOKI01000026.1"/>
</dbReference>
<gene>
    <name evidence="4" type="ORF">SAMN04488528_102617</name>
</gene>
<dbReference type="InterPro" id="IPR000462">
    <property type="entry name" value="CDP-OH_P_trans"/>
</dbReference>
<dbReference type="InterPro" id="IPR043130">
    <property type="entry name" value="CDP-OH_PTrfase_TM_dom"/>
</dbReference>
<accession>A0A1I0ZWG9</accession>
<keyword evidence="5" id="KW-1185">Reference proteome</keyword>
<sequence>MLDTYGRKYMNPFINYGAMFFGKLGLTPNNVTVLALIMGITTSVFIYFDYKYIAIIVLWISGYLDAVDGAMARRLNKTSSFGTVMDITFDRIVEISMILSLALKIKDANFNLLILASAILISMTIFLTVGAVSEKKGVKSFYYQAGVAERTEGFILFSLMILFTQWMPLITNIFSIMVIVTALQRLLEAKKILN</sequence>
<name>A0A1I0ZWG9_9CLOT</name>
<evidence type="ECO:0000313" key="4">
    <source>
        <dbReference type="EMBL" id="SFB29692.1"/>
    </source>
</evidence>
<keyword evidence="3" id="KW-1133">Transmembrane helix</keyword>
<dbReference type="GO" id="GO:0016780">
    <property type="term" value="F:phosphotransferase activity, for other substituted phosphate groups"/>
    <property type="evidence" value="ECO:0007669"/>
    <property type="project" value="InterPro"/>
</dbReference>
<organism evidence="4 5">
    <name type="scientific">Clostridium frigidicarnis</name>
    <dbReference type="NCBI Taxonomy" id="84698"/>
    <lineage>
        <taxon>Bacteria</taxon>
        <taxon>Bacillati</taxon>
        <taxon>Bacillota</taxon>
        <taxon>Clostridia</taxon>
        <taxon>Eubacteriales</taxon>
        <taxon>Clostridiaceae</taxon>
        <taxon>Clostridium</taxon>
    </lineage>
</organism>
<proteinExistence type="inferred from homology"/>
<keyword evidence="3" id="KW-0472">Membrane</keyword>
<dbReference type="GO" id="GO:0016020">
    <property type="term" value="C:membrane"/>
    <property type="evidence" value="ECO:0007669"/>
    <property type="project" value="InterPro"/>
</dbReference>
<evidence type="ECO:0000256" key="2">
    <source>
        <dbReference type="RuleBase" id="RU003750"/>
    </source>
</evidence>
<feature type="transmembrane region" description="Helical" evidence="3">
    <location>
        <begin position="110"/>
        <end position="133"/>
    </location>
</feature>
<keyword evidence="3" id="KW-0812">Transmembrane</keyword>
<dbReference type="OrthoDB" id="9790577at2"/>
<dbReference type="PROSITE" id="PS00379">
    <property type="entry name" value="CDP_ALCOHOL_P_TRANSF"/>
    <property type="match status" value="1"/>
</dbReference>
<evidence type="ECO:0000256" key="3">
    <source>
        <dbReference type="SAM" id="Phobius"/>
    </source>
</evidence>
<dbReference type="Proteomes" id="UP000198619">
    <property type="component" value="Unassembled WGS sequence"/>
</dbReference>
<dbReference type="Pfam" id="PF01066">
    <property type="entry name" value="CDP-OH_P_transf"/>
    <property type="match status" value="1"/>
</dbReference>
<dbReference type="InterPro" id="IPR048254">
    <property type="entry name" value="CDP_ALCOHOL_P_TRANSF_CS"/>
</dbReference>
<reference evidence="4 5" key="1">
    <citation type="submission" date="2016-10" db="EMBL/GenBank/DDBJ databases">
        <authorList>
            <person name="de Groot N.N."/>
        </authorList>
    </citation>
    <scope>NUCLEOTIDE SEQUENCE [LARGE SCALE GENOMIC DNA]</scope>
    <source>
        <strain evidence="4 5">DSM 12271</strain>
    </source>
</reference>
<protein>
    <submittedName>
        <fullName evidence="4">CDP-diacylglycerol--glycerol-3-phosphate 3-phosphatidyltransferase</fullName>
    </submittedName>
</protein>
<evidence type="ECO:0000256" key="1">
    <source>
        <dbReference type="ARBA" id="ARBA00022679"/>
    </source>
</evidence>